<dbReference type="AlphaFoldDB" id="A0A1G2D993"/>
<comment type="caution">
    <text evidence="2">The sequence shown here is derived from an EMBL/GenBank/DDBJ whole genome shotgun (WGS) entry which is preliminary data.</text>
</comment>
<keyword evidence="1" id="KW-0812">Transmembrane</keyword>
<sequence length="171" mass="19482">MFLQNIVEFLRRFPFLLRSMWVISLFVLVVGGGLNMLVIHANDGRMPVPTKAEGFYVIYPNYYRVALDITPDRRLITDQVHGYAVMTERSRLAPLANRFYLVTPINIWEAFPSALTIQFIRSDIPVLGQEMHASIGDILIWVADILFVFAAIGTIVFALVQGLKHQMQKLS</sequence>
<keyword evidence="1" id="KW-0472">Membrane</keyword>
<evidence type="ECO:0000256" key="1">
    <source>
        <dbReference type="SAM" id="Phobius"/>
    </source>
</evidence>
<organism evidence="2 3">
    <name type="scientific">Candidatus Lloydbacteria bacterium RIFCSPHIGHO2_02_FULL_50_13</name>
    <dbReference type="NCBI Taxonomy" id="1798661"/>
    <lineage>
        <taxon>Bacteria</taxon>
        <taxon>Candidatus Lloydiibacteriota</taxon>
    </lineage>
</organism>
<dbReference type="Pfam" id="PF17248">
    <property type="entry name" value="DUF5317"/>
    <property type="match status" value="1"/>
</dbReference>
<gene>
    <name evidence="2" type="ORF">A3D65_03350</name>
</gene>
<reference evidence="2 3" key="1">
    <citation type="journal article" date="2016" name="Nat. Commun.">
        <title>Thousands of microbial genomes shed light on interconnected biogeochemical processes in an aquifer system.</title>
        <authorList>
            <person name="Anantharaman K."/>
            <person name="Brown C.T."/>
            <person name="Hug L.A."/>
            <person name="Sharon I."/>
            <person name="Castelle C.J."/>
            <person name="Probst A.J."/>
            <person name="Thomas B.C."/>
            <person name="Singh A."/>
            <person name="Wilkins M.J."/>
            <person name="Karaoz U."/>
            <person name="Brodie E.L."/>
            <person name="Williams K.H."/>
            <person name="Hubbard S.S."/>
            <person name="Banfield J.F."/>
        </authorList>
    </citation>
    <scope>NUCLEOTIDE SEQUENCE [LARGE SCALE GENOMIC DNA]</scope>
</reference>
<proteinExistence type="predicted"/>
<keyword evidence="1" id="KW-1133">Transmembrane helix</keyword>
<feature type="transmembrane region" description="Helical" evidence="1">
    <location>
        <begin position="20"/>
        <end position="39"/>
    </location>
</feature>
<dbReference type="EMBL" id="MHLL01000012">
    <property type="protein sequence ID" value="OGZ10189.1"/>
    <property type="molecule type" value="Genomic_DNA"/>
</dbReference>
<evidence type="ECO:0000313" key="2">
    <source>
        <dbReference type="EMBL" id="OGZ10189.1"/>
    </source>
</evidence>
<evidence type="ECO:0000313" key="3">
    <source>
        <dbReference type="Proteomes" id="UP000177996"/>
    </source>
</evidence>
<dbReference type="Proteomes" id="UP000177996">
    <property type="component" value="Unassembled WGS sequence"/>
</dbReference>
<accession>A0A1G2D993</accession>
<dbReference type="InterPro" id="IPR035168">
    <property type="entry name" value="DUF5317"/>
</dbReference>
<feature type="transmembrane region" description="Helical" evidence="1">
    <location>
        <begin position="140"/>
        <end position="160"/>
    </location>
</feature>
<name>A0A1G2D993_9BACT</name>
<protein>
    <submittedName>
        <fullName evidence="2">Uncharacterized protein</fullName>
    </submittedName>
</protein>